<dbReference type="AlphaFoldDB" id="A0A382W829"/>
<feature type="transmembrane region" description="Helical" evidence="1">
    <location>
        <begin position="83"/>
        <end position="102"/>
    </location>
</feature>
<dbReference type="Pfam" id="PF07690">
    <property type="entry name" value="MFS_1"/>
    <property type="match status" value="1"/>
</dbReference>
<organism evidence="3">
    <name type="scientific">marine metagenome</name>
    <dbReference type="NCBI Taxonomy" id="408172"/>
    <lineage>
        <taxon>unclassified sequences</taxon>
        <taxon>metagenomes</taxon>
        <taxon>ecological metagenomes</taxon>
    </lineage>
</organism>
<dbReference type="InterPro" id="IPR020846">
    <property type="entry name" value="MFS_dom"/>
</dbReference>
<dbReference type="PANTHER" id="PTHR11360">
    <property type="entry name" value="MONOCARBOXYLATE TRANSPORTER"/>
    <property type="match status" value="1"/>
</dbReference>
<gene>
    <name evidence="3" type="ORF">METZ01_LOCUS407668</name>
</gene>
<dbReference type="InterPro" id="IPR050327">
    <property type="entry name" value="Proton-linked_MCT"/>
</dbReference>
<feature type="domain" description="Major facilitator superfamily (MFS) profile" evidence="2">
    <location>
        <begin position="16"/>
        <end position="169"/>
    </location>
</feature>
<name>A0A382W829_9ZZZZ</name>
<feature type="transmembrane region" description="Helical" evidence="1">
    <location>
        <begin position="108"/>
        <end position="135"/>
    </location>
</feature>
<accession>A0A382W829</accession>
<evidence type="ECO:0000313" key="3">
    <source>
        <dbReference type="EMBL" id="SVD54814.1"/>
    </source>
</evidence>
<dbReference type="PANTHER" id="PTHR11360:SF284">
    <property type="entry name" value="EG:103B4.3 PROTEIN-RELATED"/>
    <property type="match status" value="1"/>
</dbReference>
<feature type="transmembrane region" description="Helical" evidence="1">
    <location>
        <begin position="51"/>
        <end position="71"/>
    </location>
</feature>
<dbReference type="InterPro" id="IPR036259">
    <property type="entry name" value="MFS_trans_sf"/>
</dbReference>
<feature type="transmembrane region" description="Helical" evidence="1">
    <location>
        <begin position="12"/>
        <end position="31"/>
    </location>
</feature>
<keyword evidence="1" id="KW-1133">Transmembrane helix</keyword>
<dbReference type="GO" id="GO:0022857">
    <property type="term" value="F:transmembrane transporter activity"/>
    <property type="evidence" value="ECO:0007669"/>
    <property type="project" value="InterPro"/>
</dbReference>
<keyword evidence="1" id="KW-0812">Transmembrane</keyword>
<dbReference type="PROSITE" id="PS50850">
    <property type="entry name" value="MFS"/>
    <property type="match status" value="1"/>
</dbReference>
<dbReference type="SUPFAM" id="SSF103473">
    <property type="entry name" value="MFS general substrate transporter"/>
    <property type="match status" value="1"/>
</dbReference>
<dbReference type="EMBL" id="UINC01157684">
    <property type="protein sequence ID" value="SVD54814.1"/>
    <property type="molecule type" value="Genomic_DNA"/>
</dbReference>
<protein>
    <recommendedName>
        <fullName evidence="2">Major facilitator superfamily (MFS) profile domain-containing protein</fullName>
    </recommendedName>
</protein>
<feature type="non-terminal residue" evidence="3">
    <location>
        <position position="169"/>
    </location>
</feature>
<dbReference type="InterPro" id="IPR011701">
    <property type="entry name" value="MFS"/>
</dbReference>
<evidence type="ECO:0000259" key="2">
    <source>
        <dbReference type="PROSITE" id="PS50850"/>
    </source>
</evidence>
<proteinExistence type="predicted"/>
<evidence type="ECO:0000256" key="1">
    <source>
        <dbReference type="SAM" id="Phobius"/>
    </source>
</evidence>
<sequence>MDKQESTKPKRNYGWVILGLSFGNLIVEGGVTRSQPVFFPALRRGFGGSAAMTAAIFSASGFFGGSAAPILGKILDIIGPKYMFPLAGIVILVGWWASSMVSHMWQLFIFYSLISAVGHISIGSLSTTAVLAPWFPKSKGIMLGIAYSGNATAQAITPPLLQLIVTNYG</sequence>
<keyword evidence="1" id="KW-0472">Membrane</keyword>
<reference evidence="3" key="1">
    <citation type="submission" date="2018-05" db="EMBL/GenBank/DDBJ databases">
        <authorList>
            <person name="Lanie J.A."/>
            <person name="Ng W.-L."/>
            <person name="Kazmierczak K.M."/>
            <person name="Andrzejewski T.M."/>
            <person name="Davidsen T.M."/>
            <person name="Wayne K.J."/>
            <person name="Tettelin H."/>
            <person name="Glass J.I."/>
            <person name="Rusch D."/>
            <person name="Podicherti R."/>
            <person name="Tsui H.-C.T."/>
            <person name="Winkler M.E."/>
        </authorList>
    </citation>
    <scope>NUCLEOTIDE SEQUENCE</scope>
</reference>
<dbReference type="Gene3D" id="1.20.1250.20">
    <property type="entry name" value="MFS general substrate transporter like domains"/>
    <property type="match status" value="1"/>
</dbReference>